<sequence>MHPFHKRLLKEFKSLNKNPLPSIKILSNNENLTNFDFEIEITNGLYDDKLYKLVVVITKEYPVSPPKAKFVVGTREAGESGSTGTSENPIDVSSDTMQSSYKIPIHPHIYSNGHICLNLLGDDWTPACTIESILISLQSMINNNTDMTRPPDDNRYIKYAGEFASKDGFVYHDDSV</sequence>
<dbReference type="Proteomes" id="UP001152531">
    <property type="component" value="Unassembled WGS sequence"/>
</dbReference>
<proteinExistence type="predicted"/>
<comment type="caution">
    <text evidence="1">The sequence shown here is derived from an EMBL/GenBank/DDBJ whole genome shotgun (WGS) entry which is preliminary data.</text>
</comment>
<reference evidence="1" key="1">
    <citation type="submission" date="2022-06" db="EMBL/GenBank/DDBJ databases">
        <authorList>
            <person name="Legras J.-L."/>
            <person name="Devillers H."/>
            <person name="Grondin C."/>
        </authorList>
    </citation>
    <scope>NUCLEOTIDE SEQUENCE</scope>
    <source>
        <strain evidence="1">CLIB 1444</strain>
    </source>
</reference>
<dbReference type="EMBL" id="CALSDN010000003">
    <property type="protein sequence ID" value="CAH6720431.1"/>
    <property type="molecule type" value="Genomic_DNA"/>
</dbReference>
<name>A0ACA9Y5Y1_9ASCO</name>
<keyword evidence="2" id="KW-1185">Reference proteome</keyword>
<accession>A0ACA9Y5Y1</accession>
<organism evidence="1 2">
    <name type="scientific">[Candida] jaroonii</name>
    <dbReference type="NCBI Taxonomy" id="467808"/>
    <lineage>
        <taxon>Eukaryota</taxon>
        <taxon>Fungi</taxon>
        <taxon>Dikarya</taxon>
        <taxon>Ascomycota</taxon>
        <taxon>Saccharomycotina</taxon>
        <taxon>Pichiomycetes</taxon>
        <taxon>Debaryomycetaceae</taxon>
        <taxon>Yamadazyma</taxon>
    </lineage>
</organism>
<evidence type="ECO:0000313" key="1">
    <source>
        <dbReference type="EMBL" id="CAH6720431.1"/>
    </source>
</evidence>
<evidence type="ECO:0000313" key="2">
    <source>
        <dbReference type="Proteomes" id="UP001152531"/>
    </source>
</evidence>
<gene>
    <name evidence="1" type="ORF">CLIB1444_03S11738</name>
</gene>
<protein>
    <submittedName>
        <fullName evidence="1">Ubiquitin-conjugating enzyme E2 2</fullName>
    </submittedName>
</protein>